<dbReference type="STRING" id="947166.A0A1D1UNW3"/>
<accession>A0A1D1UNW3</accession>
<dbReference type="InterPro" id="IPR047150">
    <property type="entry name" value="SGT"/>
</dbReference>
<feature type="region of interest" description="Disordered" evidence="5">
    <location>
        <begin position="95"/>
        <end position="116"/>
    </location>
</feature>
<dbReference type="PANTHER" id="PTHR45831:SF2">
    <property type="entry name" value="LD24721P"/>
    <property type="match status" value="1"/>
</dbReference>
<name>A0A1D1UNW3_RAMVA</name>
<feature type="region of interest" description="Disordered" evidence="5">
    <location>
        <begin position="333"/>
        <end position="372"/>
    </location>
</feature>
<evidence type="ECO:0000256" key="5">
    <source>
        <dbReference type="SAM" id="MobiDB-lite"/>
    </source>
</evidence>
<dbReference type="InterPro" id="IPR019734">
    <property type="entry name" value="TPR_rpt"/>
</dbReference>
<dbReference type="InterPro" id="IPR011990">
    <property type="entry name" value="TPR-like_helical_dom_sf"/>
</dbReference>
<keyword evidence="2 3" id="KW-0802">TPR repeat</keyword>
<feature type="compositionally biased region" description="Basic and acidic residues" evidence="5">
    <location>
        <begin position="104"/>
        <end position="116"/>
    </location>
</feature>
<dbReference type="Proteomes" id="UP000186922">
    <property type="component" value="Unassembled WGS sequence"/>
</dbReference>
<evidence type="ECO:0000256" key="2">
    <source>
        <dbReference type="ARBA" id="ARBA00022803"/>
    </source>
</evidence>
<dbReference type="Gene3D" id="1.25.40.10">
    <property type="entry name" value="Tetratricopeptide repeat domain"/>
    <property type="match status" value="1"/>
</dbReference>
<organism evidence="6 7">
    <name type="scientific">Ramazzottius varieornatus</name>
    <name type="common">Water bear</name>
    <name type="synonym">Tardigrade</name>
    <dbReference type="NCBI Taxonomy" id="947166"/>
    <lineage>
        <taxon>Eukaryota</taxon>
        <taxon>Metazoa</taxon>
        <taxon>Ecdysozoa</taxon>
        <taxon>Tardigrada</taxon>
        <taxon>Eutardigrada</taxon>
        <taxon>Parachela</taxon>
        <taxon>Hypsibioidea</taxon>
        <taxon>Ramazzottiidae</taxon>
        <taxon>Ramazzottius</taxon>
    </lineage>
</organism>
<dbReference type="GO" id="GO:0016020">
    <property type="term" value="C:membrane"/>
    <property type="evidence" value="ECO:0007669"/>
    <property type="project" value="TreeGrafter"/>
</dbReference>
<evidence type="ECO:0000256" key="3">
    <source>
        <dbReference type="PROSITE-ProRule" id="PRU00339"/>
    </source>
</evidence>
<evidence type="ECO:0000256" key="1">
    <source>
        <dbReference type="ARBA" id="ARBA00022737"/>
    </source>
</evidence>
<protein>
    <submittedName>
        <fullName evidence="6">Uncharacterized protein</fullName>
    </submittedName>
</protein>
<dbReference type="GO" id="GO:0072380">
    <property type="term" value="C:TRC complex"/>
    <property type="evidence" value="ECO:0007669"/>
    <property type="project" value="TreeGrafter"/>
</dbReference>
<evidence type="ECO:0000313" key="6">
    <source>
        <dbReference type="EMBL" id="GAU91131.1"/>
    </source>
</evidence>
<feature type="repeat" description="TPR" evidence="3">
    <location>
        <begin position="108"/>
        <end position="141"/>
    </location>
</feature>
<evidence type="ECO:0000256" key="4">
    <source>
        <dbReference type="SAM" id="Coils"/>
    </source>
</evidence>
<sequence>MNPEQKDPLALDVINERRLVAAFLDFLRTKGHKSDTLENTRQELELVRQNLTKAFDLTEERIEILRPAVPLMDIFSTHPDAAPSDPKRVLETELKQTPTASAESKSKAEEFKNKGNDLMKNNQVEEALTAYSQAINHDPTNPILYCNRAAAYSKKNQHDLAAKDCEIALAFDPNYAKAYGRYGLALHGLGLLKEAKEALDKAVSLDPENQLYKNNLKLVEDAILAADAAGAAGQMPGGFPGMPGGMGGMGNMFEMLNNPDFQSSMMQMMQNPQVQQMVGQFSSMFMNQMGGPNNGNGNPAGIPAMPGMPGGMANLQDMMSGALGNLTPEQLAEQMRGMFGGQQPPAAPGSSDSNPNANPNDKKDPPGPSYFS</sequence>
<dbReference type="AlphaFoldDB" id="A0A1D1UNW3"/>
<gene>
    <name evidence="6" type="primary">RvY_03446-1</name>
    <name evidence="6" type="synonym">RvY_03446.1</name>
    <name evidence="6" type="ORF">RvY_03446</name>
</gene>
<keyword evidence="7" id="KW-1185">Reference proteome</keyword>
<dbReference type="EMBL" id="BDGG01000002">
    <property type="protein sequence ID" value="GAU91131.1"/>
    <property type="molecule type" value="Genomic_DNA"/>
</dbReference>
<dbReference type="PROSITE" id="PS50005">
    <property type="entry name" value="TPR"/>
    <property type="match status" value="2"/>
</dbReference>
<reference evidence="6 7" key="1">
    <citation type="journal article" date="2016" name="Nat. Commun.">
        <title>Extremotolerant tardigrade genome and improved radiotolerance of human cultured cells by tardigrade-unique protein.</title>
        <authorList>
            <person name="Hashimoto T."/>
            <person name="Horikawa D.D."/>
            <person name="Saito Y."/>
            <person name="Kuwahara H."/>
            <person name="Kozuka-Hata H."/>
            <person name="Shin-I T."/>
            <person name="Minakuchi Y."/>
            <person name="Ohishi K."/>
            <person name="Motoyama A."/>
            <person name="Aizu T."/>
            <person name="Enomoto A."/>
            <person name="Kondo K."/>
            <person name="Tanaka S."/>
            <person name="Hara Y."/>
            <person name="Koshikawa S."/>
            <person name="Sagara H."/>
            <person name="Miura T."/>
            <person name="Yokobori S."/>
            <person name="Miyagawa K."/>
            <person name="Suzuki Y."/>
            <person name="Kubo T."/>
            <person name="Oyama M."/>
            <person name="Kohara Y."/>
            <person name="Fujiyama A."/>
            <person name="Arakawa K."/>
            <person name="Katayama T."/>
            <person name="Toyoda A."/>
            <person name="Kunieda T."/>
        </authorList>
    </citation>
    <scope>NUCLEOTIDE SEQUENCE [LARGE SCALE GENOMIC DNA]</scope>
    <source>
        <strain evidence="6 7">YOKOZUNA-1</strain>
    </source>
</reference>
<dbReference type="SMART" id="SM00028">
    <property type="entry name" value="TPR"/>
    <property type="match status" value="3"/>
</dbReference>
<keyword evidence="4" id="KW-0175">Coiled coil</keyword>
<feature type="compositionally biased region" description="Low complexity" evidence="5">
    <location>
        <begin position="348"/>
        <end position="359"/>
    </location>
</feature>
<proteinExistence type="predicted"/>
<dbReference type="SUPFAM" id="SSF48452">
    <property type="entry name" value="TPR-like"/>
    <property type="match status" value="1"/>
</dbReference>
<dbReference type="PANTHER" id="PTHR45831">
    <property type="entry name" value="LD24721P"/>
    <property type="match status" value="1"/>
</dbReference>
<dbReference type="Pfam" id="PF13414">
    <property type="entry name" value="TPR_11"/>
    <property type="match status" value="1"/>
</dbReference>
<dbReference type="GO" id="GO:0060090">
    <property type="term" value="F:molecular adaptor activity"/>
    <property type="evidence" value="ECO:0007669"/>
    <property type="project" value="TreeGrafter"/>
</dbReference>
<keyword evidence="1" id="KW-0677">Repeat</keyword>
<comment type="caution">
    <text evidence="6">The sequence shown here is derived from an EMBL/GenBank/DDBJ whole genome shotgun (WGS) entry which is preliminary data.</text>
</comment>
<evidence type="ECO:0000313" key="7">
    <source>
        <dbReference type="Proteomes" id="UP000186922"/>
    </source>
</evidence>
<feature type="coiled-coil region" evidence="4">
    <location>
        <begin position="34"/>
        <end position="61"/>
    </location>
</feature>
<feature type="repeat" description="TPR" evidence="3">
    <location>
        <begin position="176"/>
        <end position="209"/>
    </location>
</feature>
<dbReference type="OrthoDB" id="2335338at2759"/>
<dbReference type="Pfam" id="PF13181">
    <property type="entry name" value="TPR_8"/>
    <property type="match status" value="1"/>
</dbReference>
<dbReference type="GO" id="GO:0006620">
    <property type="term" value="P:post-translational protein targeting to endoplasmic reticulum membrane"/>
    <property type="evidence" value="ECO:0007669"/>
    <property type="project" value="TreeGrafter"/>
</dbReference>